<evidence type="ECO:0000313" key="1">
    <source>
        <dbReference type="EMBL" id="MBB2968755.1"/>
    </source>
</evidence>
<evidence type="ECO:0000313" key="2">
    <source>
        <dbReference type="Proteomes" id="UP000538196"/>
    </source>
</evidence>
<gene>
    <name evidence="1" type="ORF">FHX33_003531</name>
</gene>
<name>A0A7W4UYS8_LEIAQ</name>
<dbReference type="RefSeq" id="WP_021764112.1">
    <property type="nucleotide sequence ID" value="NZ_JACHVP010000004.1"/>
</dbReference>
<comment type="caution">
    <text evidence="1">The sequence shown here is derived from an EMBL/GenBank/DDBJ whole genome shotgun (WGS) entry which is preliminary data.</text>
</comment>
<reference evidence="1 2" key="1">
    <citation type="submission" date="2020-08" db="EMBL/GenBank/DDBJ databases">
        <title>Sequencing the genomes of 1000 actinobacteria strains.</title>
        <authorList>
            <person name="Klenk H.-P."/>
        </authorList>
    </citation>
    <scope>NUCLEOTIDE SEQUENCE [LARGE SCALE GENOMIC DNA]</scope>
    <source>
        <strain evidence="1 2">DSM 20146</strain>
    </source>
</reference>
<dbReference type="Proteomes" id="UP000538196">
    <property type="component" value="Unassembled WGS sequence"/>
</dbReference>
<accession>A0A7W4UYS8</accession>
<sequence>MKVRGMVQSSETSELVAEADDAETARALVDEQVPEGFELLRVHNAMPRGGRVIATGVMRPAAVTEIEAAGADYASARDALRAAVPEGQRLLSITVVPE</sequence>
<proteinExistence type="predicted"/>
<keyword evidence="2" id="KW-1185">Reference proteome</keyword>
<dbReference type="AlphaFoldDB" id="A0A7W4UYS8"/>
<organism evidence="1 2">
    <name type="scientific">Leifsonia aquatica</name>
    <name type="common">Corynebacterium aquaticum</name>
    <dbReference type="NCBI Taxonomy" id="144185"/>
    <lineage>
        <taxon>Bacteria</taxon>
        <taxon>Bacillati</taxon>
        <taxon>Actinomycetota</taxon>
        <taxon>Actinomycetes</taxon>
        <taxon>Micrococcales</taxon>
        <taxon>Microbacteriaceae</taxon>
        <taxon>Leifsonia</taxon>
    </lineage>
</organism>
<protein>
    <submittedName>
        <fullName evidence="1">Uncharacterized protein</fullName>
    </submittedName>
</protein>
<dbReference type="EMBL" id="JACHVP010000004">
    <property type="protein sequence ID" value="MBB2968755.1"/>
    <property type="molecule type" value="Genomic_DNA"/>
</dbReference>